<dbReference type="InterPro" id="IPR000845">
    <property type="entry name" value="Nucleoside_phosphorylase_d"/>
</dbReference>
<dbReference type="SUPFAM" id="SSF53167">
    <property type="entry name" value="Purine and uridine phosphorylases"/>
    <property type="match status" value="1"/>
</dbReference>
<dbReference type="RefSeq" id="WP_042681326.1">
    <property type="nucleotide sequence ID" value="NZ_CP006965.1"/>
</dbReference>
<dbReference type="PANTHER" id="PTHR43691:SF11">
    <property type="entry name" value="FI09636P-RELATED"/>
    <property type="match status" value="1"/>
</dbReference>
<name>W0I7E4_9EURY</name>
<dbReference type="KEGG" id="ths:TES1_1287"/>
<dbReference type="GO" id="GO:0003824">
    <property type="term" value="F:catalytic activity"/>
    <property type="evidence" value="ECO:0007669"/>
    <property type="project" value="InterPro"/>
</dbReference>
<dbReference type="GO" id="GO:0005829">
    <property type="term" value="C:cytosol"/>
    <property type="evidence" value="ECO:0007669"/>
    <property type="project" value="TreeGrafter"/>
</dbReference>
<dbReference type="CDD" id="cd09007">
    <property type="entry name" value="NP-I_spr0068"/>
    <property type="match status" value="1"/>
</dbReference>
<dbReference type="AlphaFoldDB" id="W0I7E4"/>
<dbReference type="PANTHER" id="PTHR43691">
    <property type="entry name" value="URIDINE PHOSPHORYLASE"/>
    <property type="match status" value="1"/>
</dbReference>
<keyword evidence="3" id="KW-1185">Reference proteome</keyword>
<evidence type="ECO:0000259" key="1">
    <source>
        <dbReference type="Pfam" id="PF01048"/>
    </source>
</evidence>
<evidence type="ECO:0000313" key="2">
    <source>
        <dbReference type="EMBL" id="AHF80667.1"/>
    </source>
</evidence>
<protein>
    <submittedName>
        <fullName evidence="2">Uridine phosphorylase</fullName>
    </submittedName>
</protein>
<dbReference type="Gene3D" id="3.40.50.1580">
    <property type="entry name" value="Nucleoside phosphorylase domain"/>
    <property type="match status" value="1"/>
</dbReference>
<dbReference type="STRING" id="582419.TES1_1287"/>
<gene>
    <name evidence="2" type="ORF">TES1_1287</name>
</gene>
<dbReference type="OrthoDB" id="372302at2157"/>
<reference evidence="2 3" key="1">
    <citation type="journal article" date="2014" name="Int. J. Syst. Evol. Microbiol.">
        <title>Thermococcus paralvinellae sp. nov. and Thermococcus cleftensis sp. nov. of hyperthermophilic heterotrophs from deep-sea hydrothermal vents.</title>
        <authorList>
            <person name="Hensley S.A."/>
            <person name="Jung J.H."/>
            <person name="Park C.S."/>
            <person name="Holden J.F."/>
        </authorList>
    </citation>
    <scope>NUCLEOTIDE SEQUENCE [LARGE SCALE GENOMIC DNA]</scope>
    <source>
        <strain evidence="2 3">ES1</strain>
    </source>
</reference>
<dbReference type="EMBL" id="CP006965">
    <property type="protein sequence ID" value="AHF80667.1"/>
    <property type="molecule type" value="Genomic_DNA"/>
</dbReference>
<dbReference type="GeneID" id="24907546"/>
<dbReference type="InterPro" id="IPR035994">
    <property type="entry name" value="Nucleoside_phosphorylase_sf"/>
</dbReference>
<evidence type="ECO:0000313" key="3">
    <source>
        <dbReference type="Proteomes" id="UP000019027"/>
    </source>
</evidence>
<dbReference type="Pfam" id="PF01048">
    <property type="entry name" value="PNP_UDP_1"/>
    <property type="match status" value="1"/>
</dbReference>
<dbReference type="HOGENOM" id="CLU_068457_1_0_2"/>
<accession>W0I7E4</accession>
<sequence>MWLGKGREIIKPPGSKTEKEPYEKYLIVFTDIAANYAKQLLNDVELKEECTYVRRAFVGEYKGKKIYVLNPYFGSPASVFALEIAIAQGGKEFLVVGEAGAIKEGVTIGDVILPTWALREEGTSYHYMPPDYIPKPSERLFNVLEKEVKHQIGRKRISVFKGGIWTTDAPFRETEDKVREYSNRGILGVEMETSALMSVASFRRVDLAVALAVSDELYKEKWNPGFGSGKLKRTEKLLVKAALGALVSP</sequence>
<dbReference type="GO" id="GO:0009116">
    <property type="term" value="P:nucleoside metabolic process"/>
    <property type="evidence" value="ECO:0007669"/>
    <property type="project" value="InterPro"/>
</dbReference>
<proteinExistence type="predicted"/>
<feature type="domain" description="Nucleoside phosphorylase" evidence="1">
    <location>
        <begin position="35"/>
        <end position="219"/>
    </location>
</feature>
<organism evidence="2 3">
    <name type="scientific">Thermococcus paralvinellae</name>
    <dbReference type="NCBI Taxonomy" id="582419"/>
    <lineage>
        <taxon>Archaea</taxon>
        <taxon>Methanobacteriati</taxon>
        <taxon>Methanobacteriota</taxon>
        <taxon>Thermococci</taxon>
        <taxon>Thermococcales</taxon>
        <taxon>Thermococcaceae</taxon>
        <taxon>Thermococcus</taxon>
    </lineage>
</organism>
<dbReference type="Proteomes" id="UP000019027">
    <property type="component" value="Chromosome"/>
</dbReference>